<evidence type="ECO:0000256" key="7">
    <source>
        <dbReference type="ARBA" id="ARBA00023286"/>
    </source>
</evidence>
<dbReference type="InterPro" id="IPR018490">
    <property type="entry name" value="cNMP-bd_dom_sf"/>
</dbReference>
<proteinExistence type="predicted"/>
<dbReference type="PROSITE" id="PS50042">
    <property type="entry name" value="CNMP_BINDING_3"/>
    <property type="match status" value="1"/>
</dbReference>
<dbReference type="AlphaFoldDB" id="A0AAV4Y804"/>
<dbReference type="Proteomes" id="UP001054945">
    <property type="component" value="Unassembled WGS sequence"/>
</dbReference>
<evidence type="ECO:0000313" key="11">
    <source>
        <dbReference type="EMBL" id="GIZ02274.1"/>
    </source>
</evidence>
<dbReference type="Gene3D" id="2.60.120.10">
    <property type="entry name" value="Jelly Rolls"/>
    <property type="match status" value="1"/>
</dbReference>
<evidence type="ECO:0000256" key="4">
    <source>
        <dbReference type="ARBA" id="ARBA00022989"/>
    </source>
</evidence>
<gene>
    <name evidence="11" type="primary">CNGA3_1</name>
    <name evidence="11" type="ORF">CEXT_646471</name>
</gene>
<accession>A0AAV4Y804</accession>
<protein>
    <submittedName>
        <fullName evidence="11">Cyclic nucleotide-gated cation channel alpha-3</fullName>
    </submittedName>
</protein>
<keyword evidence="4" id="KW-1133">Transmembrane helix</keyword>
<dbReference type="PANTHER" id="PTHR45638:SF7">
    <property type="entry name" value="CYCLIC NUCLEOTIDE-GATED ION CHANNEL-LIKE, ISOFORM E"/>
    <property type="match status" value="1"/>
</dbReference>
<keyword evidence="6" id="KW-0472">Membrane</keyword>
<evidence type="ECO:0000256" key="2">
    <source>
        <dbReference type="ARBA" id="ARBA00022448"/>
    </source>
</evidence>
<evidence type="ECO:0000256" key="1">
    <source>
        <dbReference type="ARBA" id="ARBA00004141"/>
    </source>
</evidence>
<evidence type="ECO:0000259" key="10">
    <source>
        <dbReference type="PROSITE" id="PS50042"/>
    </source>
</evidence>
<dbReference type="GO" id="GO:0044877">
    <property type="term" value="F:protein-containing complex binding"/>
    <property type="evidence" value="ECO:0007669"/>
    <property type="project" value="TreeGrafter"/>
</dbReference>
<evidence type="ECO:0000256" key="8">
    <source>
        <dbReference type="ARBA" id="ARBA00023303"/>
    </source>
</evidence>
<keyword evidence="12" id="KW-1185">Reference proteome</keyword>
<evidence type="ECO:0000256" key="5">
    <source>
        <dbReference type="ARBA" id="ARBA00023065"/>
    </source>
</evidence>
<keyword evidence="5" id="KW-0406">Ion transport</keyword>
<dbReference type="CDD" id="cd00038">
    <property type="entry name" value="CAP_ED"/>
    <property type="match status" value="1"/>
</dbReference>
<feature type="region of interest" description="Disordered" evidence="9">
    <location>
        <begin position="1"/>
        <end position="20"/>
    </location>
</feature>
<evidence type="ECO:0000256" key="6">
    <source>
        <dbReference type="ARBA" id="ARBA00023136"/>
    </source>
</evidence>
<dbReference type="PROSITE" id="PS00889">
    <property type="entry name" value="CNMP_BINDING_2"/>
    <property type="match status" value="1"/>
</dbReference>
<dbReference type="GO" id="GO:0005221">
    <property type="term" value="F:intracellularly cyclic nucleotide-activated monoatomic cation channel activity"/>
    <property type="evidence" value="ECO:0007669"/>
    <property type="project" value="InterPro"/>
</dbReference>
<feature type="domain" description="Cyclic nucleotide-binding" evidence="10">
    <location>
        <begin position="24"/>
        <end position="121"/>
    </location>
</feature>
<organism evidence="11 12">
    <name type="scientific">Caerostris extrusa</name>
    <name type="common">Bark spider</name>
    <name type="synonym">Caerostris bankana</name>
    <dbReference type="NCBI Taxonomy" id="172846"/>
    <lineage>
        <taxon>Eukaryota</taxon>
        <taxon>Metazoa</taxon>
        <taxon>Ecdysozoa</taxon>
        <taxon>Arthropoda</taxon>
        <taxon>Chelicerata</taxon>
        <taxon>Arachnida</taxon>
        <taxon>Araneae</taxon>
        <taxon>Araneomorphae</taxon>
        <taxon>Entelegynae</taxon>
        <taxon>Araneoidea</taxon>
        <taxon>Araneidae</taxon>
        <taxon>Caerostris</taxon>
    </lineage>
</organism>
<comment type="subcellular location">
    <subcellularLocation>
        <location evidence="1">Membrane</location>
        <topology evidence="1">Multi-pass membrane protein</topology>
    </subcellularLocation>
</comment>
<sequence>EYLQGVPTRVPARPGLEDAEGLHLHPGDLSSAGKEVARRCSSLQTEYLQVIKVINLMPKVDKGQVLTHMRAGDFFGEIGILNLDGFNRRTADVRSVGYSELFSLSREDVLSAMKDYPRLRRFSRRWVGDACSKPA</sequence>
<feature type="non-terminal residue" evidence="11">
    <location>
        <position position="1"/>
    </location>
</feature>
<keyword evidence="7" id="KW-1071">Ligand-gated ion channel</keyword>
<keyword evidence="3" id="KW-0812">Transmembrane</keyword>
<evidence type="ECO:0000313" key="12">
    <source>
        <dbReference type="Proteomes" id="UP001054945"/>
    </source>
</evidence>
<evidence type="ECO:0000256" key="3">
    <source>
        <dbReference type="ARBA" id="ARBA00022692"/>
    </source>
</evidence>
<keyword evidence="8" id="KW-0407">Ion channel</keyword>
<keyword evidence="2" id="KW-0813">Transport</keyword>
<evidence type="ECO:0000256" key="9">
    <source>
        <dbReference type="SAM" id="MobiDB-lite"/>
    </source>
</evidence>
<dbReference type="Pfam" id="PF00027">
    <property type="entry name" value="cNMP_binding"/>
    <property type="match status" value="1"/>
</dbReference>
<dbReference type="PANTHER" id="PTHR45638">
    <property type="entry name" value="CYCLIC NUCLEOTIDE-GATED CATION CHANNEL SUBUNIT A"/>
    <property type="match status" value="1"/>
</dbReference>
<reference evidence="11 12" key="1">
    <citation type="submission" date="2021-06" db="EMBL/GenBank/DDBJ databases">
        <title>Caerostris extrusa draft genome.</title>
        <authorList>
            <person name="Kono N."/>
            <person name="Arakawa K."/>
        </authorList>
    </citation>
    <scope>NUCLEOTIDE SEQUENCE [LARGE SCALE GENOMIC DNA]</scope>
</reference>
<comment type="caution">
    <text evidence="11">The sequence shown here is derived from an EMBL/GenBank/DDBJ whole genome shotgun (WGS) entry which is preliminary data.</text>
</comment>
<name>A0AAV4Y804_CAEEX</name>
<dbReference type="InterPro" id="IPR050866">
    <property type="entry name" value="CNG_cation_channel"/>
</dbReference>
<dbReference type="InterPro" id="IPR000595">
    <property type="entry name" value="cNMP-bd_dom"/>
</dbReference>
<dbReference type="EMBL" id="BPLR01001426">
    <property type="protein sequence ID" value="GIZ02274.1"/>
    <property type="molecule type" value="Genomic_DNA"/>
</dbReference>
<dbReference type="InterPro" id="IPR014710">
    <property type="entry name" value="RmlC-like_jellyroll"/>
</dbReference>
<dbReference type="GO" id="GO:0016020">
    <property type="term" value="C:membrane"/>
    <property type="evidence" value="ECO:0007669"/>
    <property type="project" value="UniProtKB-SubCell"/>
</dbReference>
<dbReference type="SUPFAM" id="SSF51206">
    <property type="entry name" value="cAMP-binding domain-like"/>
    <property type="match status" value="1"/>
</dbReference>
<dbReference type="InterPro" id="IPR018488">
    <property type="entry name" value="cNMP-bd_CS"/>
</dbReference>